<feature type="domain" description="SLH" evidence="4">
    <location>
        <begin position="23"/>
        <end position="86"/>
    </location>
</feature>
<reference evidence="5 6" key="1">
    <citation type="submission" date="2019-07" db="EMBL/GenBank/DDBJ databases">
        <title>Whole genome shotgun sequence of Aneurinibacillus danicus NBRC 102444.</title>
        <authorList>
            <person name="Hosoyama A."/>
            <person name="Uohara A."/>
            <person name="Ohji S."/>
            <person name="Ichikawa N."/>
        </authorList>
    </citation>
    <scope>NUCLEOTIDE SEQUENCE [LARGE SCALE GENOMIC DNA]</scope>
    <source>
        <strain evidence="5 6">NBRC 102444</strain>
    </source>
</reference>
<feature type="signal peptide" evidence="3">
    <location>
        <begin position="1"/>
        <end position="25"/>
    </location>
</feature>
<protein>
    <recommendedName>
        <fullName evidence="4">SLH domain-containing protein</fullName>
    </recommendedName>
</protein>
<accession>A0A511VAY8</accession>
<dbReference type="AlphaFoldDB" id="A0A511VAY8"/>
<proteinExistence type="predicted"/>
<feature type="chain" id="PRO_5021867186" description="SLH domain-containing protein" evidence="3">
    <location>
        <begin position="26"/>
        <end position="939"/>
    </location>
</feature>
<dbReference type="Proteomes" id="UP000321157">
    <property type="component" value="Unassembled WGS sequence"/>
</dbReference>
<evidence type="ECO:0000256" key="2">
    <source>
        <dbReference type="SAM" id="MobiDB-lite"/>
    </source>
</evidence>
<dbReference type="PANTHER" id="PTHR43308">
    <property type="entry name" value="OUTER MEMBRANE PROTEIN ALPHA-RELATED"/>
    <property type="match status" value="1"/>
</dbReference>
<evidence type="ECO:0000259" key="4">
    <source>
        <dbReference type="PROSITE" id="PS51272"/>
    </source>
</evidence>
<dbReference type="PROSITE" id="PS51272">
    <property type="entry name" value="SLH"/>
    <property type="match status" value="3"/>
</dbReference>
<feature type="domain" description="SLH" evidence="4">
    <location>
        <begin position="87"/>
        <end position="145"/>
    </location>
</feature>
<dbReference type="Gene3D" id="2.60.40.1220">
    <property type="match status" value="4"/>
</dbReference>
<name>A0A511VAY8_9BACL</name>
<dbReference type="InterPro" id="IPR032812">
    <property type="entry name" value="SbsA_Ig"/>
</dbReference>
<dbReference type="Pfam" id="PF13205">
    <property type="entry name" value="Big_5"/>
    <property type="match status" value="1"/>
</dbReference>
<evidence type="ECO:0000256" key="1">
    <source>
        <dbReference type="ARBA" id="ARBA00022729"/>
    </source>
</evidence>
<dbReference type="EMBL" id="BJXX01000078">
    <property type="protein sequence ID" value="GEN34402.1"/>
    <property type="molecule type" value="Genomic_DNA"/>
</dbReference>
<feature type="domain" description="SLH" evidence="4">
    <location>
        <begin position="148"/>
        <end position="211"/>
    </location>
</feature>
<evidence type="ECO:0000313" key="6">
    <source>
        <dbReference type="Proteomes" id="UP000321157"/>
    </source>
</evidence>
<evidence type="ECO:0000256" key="3">
    <source>
        <dbReference type="SAM" id="SignalP"/>
    </source>
</evidence>
<gene>
    <name evidence="5" type="ORF">ADA01nite_18620</name>
</gene>
<keyword evidence="6" id="KW-1185">Reference proteome</keyword>
<comment type="caution">
    <text evidence="5">The sequence shown here is derived from an EMBL/GenBank/DDBJ whole genome shotgun (WGS) entry which is preliminary data.</text>
</comment>
<dbReference type="InterPro" id="IPR001119">
    <property type="entry name" value="SLH_dom"/>
</dbReference>
<evidence type="ECO:0000313" key="5">
    <source>
        <dbReference type="EMBL" id="GEN34402.1"/>
    </source>
</evidence>
<organism evidence="5 6">
    <name type="scientific">Aneurinibacillus danicus</name>
    <dbReference type="NCBI Taxonomy" id="267746"/>
    <lineage>
        <taxon>Bacteria</taxon>
        <taxon>Bacillati</taxon>
        <taxon>Bacillota</taxon>
        <taxon>Bacilli</taxon>
        <taxon>Bacillales</taxon>
        <taxon>Paenibacillaceae</taxon>
        <taxon>Aneurinibacillus group</taxon>
        <taxon>Aneurinibacillus</taxon>
    </lineage>
</organism>
<dbReference type="InterPro" id="IPR014755">
    <property type="entry name" value="Cu-Rt/internalin_Ig-like"/>
</dbReference>
<feature type="region of interest" description="Disordered" evidence="2">
    <location>
        <begin position="341"/>
        <end position="360"/>
    </location>
</feature>
<dbReference type="Pfam" id="PF00395">
    <property type="entry name" value="SLH"/>
    <property type="match status" value="3"/>
</dbReference>
<dbReference type="InterPro" id="IPR051465">
    <property type="entry name" value="Cell_Envelope_Struct_Comp"/>
</dbReference>
<dbReference type="PANTHER" id="PTHR43308:SF5">
    <property type="entry name" value="S-LAYER PROTEIN _ PEPTIDOGLYCAN ENDO-BETA-N-ACETYLGLUCOSAMINIDASE"/>
    <property type="match status" value="1"/>
</dbReference>
<keyword evidence="1 3" id="KW-0732">Signal</keyword>
<sequence length="939" mass="99577">MSKKKIVPALLATAMAVPVAAPASAEQLTDIQKSWAKTYIQALVDKDVLSGMGNGKYEPAKTLTRAEIAVALTRALDLELDAAAAAKFKDVPDWAKPYVGALVKAGIAAGMDANTYGSNLKVTREQLAVFYVRALGLEPVAKEAQGLELTFKDAASISEYAKKHVALAAKIGFIHGFPDNTFGPKQNADRAQLAKLTYDLYFKGETFVQKANELFGTVSVQSVTATNGTVTVMFDKALTAAPQAADLEVTQAVNGSSPMEITPSDITLSEDKKSVSFKIPTVEEKEEKQSVVISVAYRGGAAKSAEAFTVASKYLMVEDVTALNPSEIKVIFNKEADKSTAEDEGNYTLQNGSHPREAKLSDDKKSVILRLAAPLANDAAYRVDVANVKDTNYNVMQKFEGTAKLFFDKEAPKLQKAEMMTDGRLKLTFNEPVQDTMTVKVDDTVVANGDTTKVTPATEAGDYSVTVGGLNDELKQTGNHTVTVYNVADTLAGKPNTLNIASLSYTVEADSSAPTVSSLTATGKNTFKVKFSEELAAAPTISVKKGSLVLKADAVQDAKDKTVYNVTVSSNDPTNNPLYGNNETSVQLSVNVKNMRDAAGFIGSEYNGTVTLTEQSGAPTVVSTALNKVNVDNRTISIKFDKELASVDKNKITVRKDNVIMPVQDAKVNASAKDTVDITLSSVTAGTYNVNFAAGAVTSQEGSAKNSELSTTATASTNTDALTVAKPQVLTGNVIELKYSEDMGDSATNAANYTLDNQPLPSGTTIDFVGDRKTVQIKLPAGSVAKRTEKQLAIGQGVRSQSGKSLASDAATHFQIELEDNTNPTLTAAQFQDVISNNSSKIRLTFSENLAEDLPATEDGTAIDTDDFVVTVNGIKQTVKQVIDGTKGDTIITLELANGVNVGQNVQVEVQGTGAGNNEIEIKDRAGNALASGTVNVSR</sequence>
<dbReference type="RefSeq" id="WP_170230214.1">
    <property type="nucleotide sequence ID" value="NZ_BJXX01000078.1"/>
</dbReference>